<gene>
    <name evidence="3" type="ORF">Tci_031209</name>
</gene>
<keyword evidence="1" id="KW-0175">Coiled coil</keyword>
<dbReference type="EMBL" id="BKCJ010004136">
    <property type="protein sequence ID" value="GEU59231.1"/>
    <property type="molecule type" value="Genomic_DNA"/>
</dbReference>
<name>A0A6L2LBU6_TANCI</name>
<organism evidence="3">
    <name type="scientific">Tanacetum cinerariifolium</name>
    <name type="common">Dalmatian daisy</name>
    <name type="synonym">Chrysanthemum cinerariifolium</name>
    <dbReference type="NCBI Taxonomy" id="118510"/>
    <lineage>
        <taxon>Eukaryota</taxon>
        <taxon>Viridiplantae</taxon>
        <taxon>Streptophyta</taxon>
        <taxon>Embryophyta</taxon>
        <taxon>Tracheophyta</taxon>
        <taxon>Spermatophyta</taxon>
        <taxon>Magnoliopsida</taxon>
        <taxon>eudicotyledons</taxon>
        <taxon>Gunneridae</taxon>
        <taxon>Pentapetalae</taxon>
        <taxon>asterids</taxon>
        <taxon>campanulids</taxon>
        <taxon>Asterales</taxon>
        <taxon>Asteraceae</taxon>
        <taxon>Asteroideae</taxon>
        <taxon>Anthemideae</taxon>
        <taxon>Anthemidinae</taxon>
        <taxon>Tanacetum</taxon>
    </lineage>
</organism>
<dbReference type="AlphaFoldDB" id="A0A6L2LBU6"/>
<accession>A0A6L2LBU6</accession>
<feature type="coiled-coil region" evidence="1">
    <location>
        <begin position="371"/>
        <end position="398"/>
    </location>
</feature>
<comment type="caution">
    <text evidence="3">The sequence shown here is derived from an EMBL/GenBank/DDBJ whole genome shotgun (WGS) entry which is preliminary data.</text>
</comment>
<feature type="compositionally biased region" description="Polar residues" evidence="2">
    <location>
        <begin position="22"/>
        <end position="45"/>
    </location>
</feature>
<feature type="region of interest" description="Disordered" evidence="2">
    <location>
        <begin position="22"/>
        <end position="51"/>
    </location>
</feature>
<reference evidence="3" key="1">
    <citation type="journal article" date="2019" name="Sci. Rep.">
        <title>Draft genome of Tanacetum cinerariifolium, the natural source of mosquito coil.</title>
        <authorList>
            <person name="Yamashiro T."/>
            <person name="Shiraishi A."/>
            <person name="Satake H."/>
            <person name="Nakayama K."/>
        </authorList>
    </citation>
    <scope>NUCLEOTIDE SEQUENCE</scope>
</reference>
<feature type="compositionally biased region" description="Low complexity" evidence="2">
    <location>
        <begin position="319"/>
        <end position="333"/>
    </location>
</feature>
<sequence>MAPRAVLMETGLRLLNTTRPVNTVHPKTTVNSARPMSHFSKSAKSTVKRPYQQRTAVTNKNFSQKVNTPKGKFYTARPRVVNTARPRAVNIARPNSAVVNAVRGNQVNSVKASTCWVWRPTKPNGASFTMIRYNYIDATTKVKTINGEEQIQALVDKKKVIIIETSVRSDLHLEDAEGTECLPTAIIFEQLTLMGAKSTAWNEFSSTMASAIICLSTNQKFNFFKYIFDHMVKNLEDGVKFLMFPRFVQVFPDSQVKEMLKHKEIYVTPSHTNKIFANMKRQGKDFSGNVTPLFENMMVQAQEHMGEDSKIPIDSLHTSTVTQPSTSFQPQQKQKSKKSKKKIIEVPQLSDSTHDVADEHVITTSNDPPLCANQALEIRSLKRRVKKLEKKVSKKTHKLKRLYKIGSSTRVESFEDAGLGDQEDASKQGRMIIDLDVDEGVALVDKTQERNGQDMFDTSILDNEEVVAKKEVSTADPVPTTGEVVSTAALIDIKTSKPKSKGIVIQVPNETPTPTPIDCFQQPSKAKDNGKAKMIEPKKPLKRKDQIMINEEVTRNLEAQMQVELDEEERISRQKEEQTNIALIESWNNIQAMMGTDYELTTRLQEEERGELTIEEKSWLFVKLMDKRVKYFARLRAEKIRKLVKGSEKTAEGSEKIAESSKKAAEGNSKRAKEQEIS</sequence>
<feature type="region of interest" description="Disordered" evidence="2">
    <location>
        <begin position="646"/>
        <end position="678"/>
    </location>
</feature>
<evidence type="ECO:0000256" key="1">
    <source>
        <dbReference type="SAM" id="Coils"/>
    </source>
</evidence>
<feature type="region of interest" description="Disordered" evidence="2">
    <location>
        <begin position="319"/>
        <end position="345"/>
    </location>
</feature>
<evidence type="ECO:0000313" key="3">
    <source>
        <dbReference type="EMBL" id="GEU59231.1"/>
    </source>
</evidence>
<proteinExistence type="predicted"/>
<protein>
    <submittedName>
        <fullName evidence="3">Uncharacterized protein</fullName>
    </submittedName>
</protein>
<evidence type="ECO:0000256" key="2">
    <source>
        <dbReference type="SAM" id="MobiDB-lite"/>
    </source>
</evidence>